<dbReference type="EMBL" id="KV748260">
    <property type="protein sequence ID" value="OCK87457.1"/>
    <property type="molecule type" value="Genomic_DNA"/>
</dbReference>
<evidence type="ECO:0000313" key="2">
    <source>
        <dbReference type="Proteomes" id="UP000250078"/>
    </source>
</evidence>
<proteinExistence type="predicted"/>
<dbReference type="Proteomes" id="UP000250078">
    <property type="component" value="Unassembled WGS sequence"/>
</dbReference>
<protein>
    <submittedName>
        <fullName evidence="1">Uncharacterized protein</fullName>
    </submittedName>
</protein>
<organism evidence="1 2">
    <name type="scientific">Cenococcum geophilum 1.58</name>
    <dbReference type="NCBI Taxonomy" id="794803"/>
    <lineage>
        <taxon>Eukaryota</taxon>
        <taxon>Fungi</taxon>
        <taxon>Dikarya</taxon>
        <taxon>Ascomycota</taxon>
        <taxon>Pezizomycotina</taxon>
        <taxon>Dothideomycetes</taxon>
        <taxon>Pleosporomycetidae</taxon>
        <taxon>Gloniales</taxon>
        <taxon>Gloniaceae</taxon>
        <taxon>Cenococcum</taxon>
    </lineage>
</organism>
<name>A0ACC8EMN1_9PEZI</name>
<keyword evidence="2" id="KW-1185">Reference proteome</keyword>
<evidence type="ECO:0000313" key="1">
    <source>
        <dbReference type="EMBL" id="OCK87457.1"/>
    </source>
</evidence>
<gene>
    <name evidence="1" type="ORF">K441DRAFT_682539</name>
</gene>
<sequence>MTSTQRPTRRRSARHAFEDEEAPAVAAKRTRTETNEAGKTAASAKTNGAAVKKAKAAYDENDDGFQFSRARSKKTQPKAPPAAEPTQERSKPAPTRRKRNSVSAPAPVESDAPVRRRRSARLSEDKEQITPAPEPKPRRTRKPAAAEPKVSGDQDDGVDFVGGVRTPGNELHVEKKRDGATKIALPFADTPIIRRNKEMRKGSARGHRRSSTGMRGRRASSLIDSGASNAVPHAEVETRDFYKHIEQTLPEPRRMKQLLTWCGARALPEKPSGNVKDINAIMAARAIQQELLDDFASRSEMSDWFSREDTAPSVLIKKPNPQNERNASMLQELEQEIKRLQEEKAAWEALTASSKSKTMPPPPLPSKSPPRPTSAAQPLLPQIDTSLLDPSQTAILAALQPQPPDTSTSTSSDEPTTSPAPLPPAFTFTSPTSLQSRLTHLSASLEPTVDLLADGVHKISQYRLTAERVADRILGSAAERLEQRDRDARERAGAEGVGVGDVLGALGRMLNGR</sequence>
<reference evidence="1 2" key="1">
    <citation type="journal article" date="2016" name="Nat. Commun.">
        <title>Ectomycorrhizal ecology is imprinted in the genome of the dominant symbiotic fungus Cenococcum geophilum.</title>
        <authorList>
            <consortium name="DOE Joint Genome Institute"/>
            <person name="Peter M."/>
            <person name="Kohler A."/>
            <person name="Ohm R.A."/>
            <person name="Kuo A."/>
            <person name="Krutzmann J."/>
            <person name="Morin E."/>
            <person name="Arend M."/>
            <person name="Barry K.W."/>
            <person name="Binder M."/>
            <person name="Choi C."/>
            <person name="Clum A."/>
            <person name="Copeland A."/>
            <person name="Grisel N."/>
            <person name="Haridas S."/>
            <person name="Kipfer T."/>
            <person name="LaButti K."/>
            <person name="Lindquist E."/>
            <person name="Lipzen A."/>
            <person name="Maire R."/>
            <person name="Meier B."/>
            <person name="Mihaltcheva S."/>
            <person name="Molinier V."/>
            <person name="Murat C."/>
            <person name="Poggeler S."/>
            <person name="Quandt C.A."/>
            <person name="Sperisen C."/>
            <person name="Tritt A."/>
            <person name="Tisserant E."/>
            <person name="Crous P.W."/>
            <person name="Henrissat B."/>
            <person name="Nehls U."/>
            <person name="Egli S."/>
            <person name="Spatafora J.W."/>
            <person name="Grigoriev I.V."/>
            <person name="Martin F.M."/>
        </authorList>
    </citation>
    <scope>NUCLEOTIDE SEQUENCE [LARGE SCALE GENOMIC DNA]</scope>
    <source>
        <strain evidence="1 2">1.58</strain>
    </source>
</reference>
<accession>A0ACC8EMN1</accession>